<dbReference type="PANTHER" id="PTHR21310:SF15">
    <property type="entry name" value="AMINOGLYCOSIDE PHOSPHOTRANSFERASE DOMAIN-CONTAINING PROTEIN"/>
    <property type="match status" value="1"/>
</dbReference>
<comment type="caution">
    <text evidence="2">The sequence shown here is derived from an EMBL/GenBank/DDBJ whole genome shotgun (WGS) entry which is preliminary data.</text>
</comment>
<accession>A0ABR1W3K6</accession>
<feature type="domain" description="Aminoglycoside phosphotransferase" evidence="1">
    <location>
        <begin position="7"/>
        <end position="95"/>
    </location>
</feature>
<reference evidence="2 3" key="1">
    <citation type="submission" date="2023-01" db="EMBL/GenBank/DDBJ databases">
        <title>Analysis of 21 Apiospora genomes using comparative genomics revels a genus with tremendous synthesis potential of carbohydrate active enzymes and secondary metabolites.</title>
        <authorList>
            <person name="Sorensen T."/>
        </authorList>
    </citation>
    <scope>NUCLEOTIDE SEQUENCE [LARGE SCALE GENOMIC DNA]</scope>
    <source>
        <strain evidence="2 3">CBS 83171</strain>
    </source>
</reference>
<keyword evidence="3" id="KW-1185">Reference proteome</keyword>
<dbReference type="PANTHER" id="PTHR21310">
    <property type="entry name" value="AMINOGLYCOSIDE PHOSPHOTRANSFERASE-RELATED-RELATED"/>
    <property type="match status" value="1"/>
</dbReference>
<dbReference type="EMBL" id="JAQQWM010000002">
    <property type="protein sequence ID" value="KAK8077617.1"/>
    <property type="molecule type" value="Genomic_DNA"/>
</dbReference>
<dbReference type="SUPFAM" id="SSF56112">
    <property type="entry name" value="Protein kinase-like (PK-like)"/>
    <property type="match status" value="1"/>
</dbReference>
<dbReference type="InterPro" id="IPR002575">
    <property type="entry name" value="Aminoglycoside_PTrfase"/>
</dbReference>
<dbReference type="Pfam" id="PF01636">
    <property type="entry name" value="APH"/>
    <property type="match status" value="1"/>
</dbReference>
<gene>
    <name evidence="2" type="ORF">PG996_003787</name>
</gene>
<sequence>MAGQLPDVVLRLPSDQSSIPCSVAILEWLNRHTDLKVPKVITWDATEDNPLKRGYIVMSRIPGQSLQSVWKRLSQEEKVIVTNEIARLYQQMESVTSPIVGRIKVHGNFSPGDHACDNVFVQPFGTGVGSDSLELHDDRKNPIDWNNTDNGMLPIERLR</sequence>
<dbReference type="InterPro" id="IPR011009">
    <property type="entry name" value="Kinase-like_dom_sf"/>
</dbReference>
<name>A0ABR1W3K6_9PEZI</name>
<evidence type="ECO:0000259" key="1">
    <source>
        <dbReference type="Pfam" id="PF01636"/>
    </source>
</evidence>
<organism evidence="2 3">
    <name type="scientific">Apiospora saccharicola</name>
    <dbReference type="NCBI Taxonomy" id="335842"/>
    <lineage>
        <taxon>Eukaryota</taxon>
        <taxon>Fungi</taxon>
        <taxon>Dikarya</taxon>
        <taxon>Ascomycota</taxon>
        <taxon>Pezizomycotina</taxon>
        <taxon>Sordariomycetes</taxon>
        <taxon>Xylariomycetidae</taxon>
        <taxon>Amphisphaeriales</taxon>
        <taxon>Apiosporaceae</taxon>
        <taxon>Apiospora</taxon>
    </lineage>
</organism>
<evidence type="ECO:0000313" key="2">
    <source>
        <dbReference type="EMBL" id="KAK8077617.1"/>
    </source>
</evidence>
<protein>
    <recommendedName>
        <fullName evidence="1">Aminoglycoside phosphotransferase domain-containing protein</fullName>
    </recommendedName>
</protein>
<dbReference type="InterPro" id="IPR051678">
    <property type="entry name" value="AGP_Transferase"/>
</dbReference>
<dbReference type="Proteomes" id="UP001446871">
    <property type="component" value="Unassembled WGS sequence"/>
</dbReference>
<evidence type="ECO:0000313" key="3">
    <source>
        <dbReference type="Proteomes" id="UP001446871"/>
    </source>
</evidence>
<proteinExistence type="predicted"/>